<gene>
    <name evidence="2" type="ORF">SBAD_LOCUS3622</name>
</gene>
<accession>A0A183IJ26</accession>
<reference evidence="2 3" key="2">
    <citation type="submission" date="2018-11" db="EMBL/GenBank/DDBJ databases">
        <authorList>
            <consortium name="Pathogen Informatics"/>
        </authorList>
    </citation>
    <scope>NUCLEOTIDE SEQUENCE [LARGE SCALE GENOMIC DNA]</scope>
</reference>
<feature type="region of interest" description="Disordered" evidence="1">
    <location>
        <begin position="61"/>
        <end position="89"/>
    </location>
</feature>
<protein>
    <submittedName>
        <fullName evidence="2 4">Uncharacterized protein</fullName>
    </submittedName>
</protein>
<keyword evidence="3" id="KW-1185">Reference proteome</keyword>
<reference evidence="4" key="1">
    <citation type="submission" date="2016-06" db="UniProtKB">
        <authorList>
            <consortium name="WormBaseParasite"/>
        </authorList>
    </citation>
    <scope>IDENTIFICATION</scope>
</reference>
<evidence type="ECO:0000256" key="1">
    <source>
        <dbReference type="SAM" id="MobiDB-lite"/>
    </source>
</evidence>
<dbReference type="Proteomes" id="UP000270296">
    <property type="component" value="Unassembled WGS sequence"/>
</dbReference>
<feature type="compositionally biased region" description="Basic and acidic residues" evidence="1">
    <location>
        <begin position="16"/>
        <end position="43"/>
    </location>
</feature>
<evidence type="ECO:0000313" key="2">
    <source>
        <dbReference type="EMBL" id="VDP01815.1"/>
    </source>
</evidence>
<evidence type="ECO:0000313" key="4">
    <source>
        <dbReference type="WBParaSite" id="SBAD_0000378601-mRNA-1"/>
    </source>
</evidence>
<dbReference type="EMBL" id="UZAM01007850">
    <property type="protein sequence ID" value="VDP01815.1"/>
    <property type="molecule type" value="Genomic_DNA"/>
</dbReference>
<name>A0A183IJ26_9BILA</name>
<sequence length="138" mass="15727">MQPTSTFVRPVAKLYHRTEHRRDEKRQMKERQDTPIDRCTDRGCFDHEDVQRNEDIVVATVDDEDQGKGQSEGQGEDQDEVERIGRKGEREEEFGALIDPCRTDGLFLVLFNIAQMVGLVNGTLPSVDIEPIVLMPDA</sequence>
<dbReference type="WBParaSite" id="SBAD_0000378601-mRNA-1">
    <property type="protein sequence ID" value="SBAD_0000378601-mRNA-1"/>
    <property type="gene ID" value="SBAD_0000378601"/>
</dbReference>
<proteinExistence type="predicted"/>
<dbReference type="AlphaFoldDB" id="A0A183IJ26"/>
<organism evidence="4">
    <name type="scientific">Soboliphyme baturini</name>
    <dbReference type="NCBI Taxonomy" id="241478"/>
    <lineage>
        <taxon>Eukaryota</taxon>
        <taxon>Metazoa</taxon>
        <taxon>Ecdysozoa</taxon>
        <taxon>Nematoda</taxon>
        <taxon>Enoplea</taxon>
        <taxon>Dorylaimia</taxon>
        <taxon>Dioctophymatida</taxon>
        <taxon>Dioctophymatoidea</taxon>
        <taxon>Soboliphymatidae</taxon>
        <taxon>Soboliphyme</taxon>
    </lineage>
</organism>
<evidence type="ECO:0000313" key="3">
    <source>
        <dbReference type="Proteomes" id="UP000270296"/>
    </source>
</evidence>
<feature type="region of interest" description="Disordered" evidence="1">
    <location>
        <begin position="1"/>
        <end position="43"/>
    </location>
</feature>